<keyword evidence="2" id="KW-0963">Cytoplasm</keyword>
<feature type="region of interest" description="Disordered" evidence="3">
    <location>
        <begin position="1171"/>
        <end position="1223"/>
    </location>
</feature>
<dbReference type="GO" id="GO:0003779">
    <property type="term" value="F:actin binding"/>
    <property type="evidence" value="ECO:0007669"/>
    <property type="project" value="InterPro"/>
</dbReference>
<feature type="region of interest" description="Disordered" evidence="3">
    <location>
        <begin position="1388"/>
        <end position="1411"/>
    </location>
</feature>
<dbReference type="GO" id="GO:0005886">
    <property type="term" value="C:plasma membrane"/>
    <property type="evidence" value="ECO:0007669"/>
    <property type="project" value="TreeGrafter"/>
</dbReference>
<evidence type="ECO:0000313" key="6">
    <source>
        <dbReference type="Proteomes" id="UP000324832"/>
    </source>
</evidence>
<gene>
    <name evidence="5" type="ORF">LSINAPIS_LOCUS11829</name>
</gene>
<dbReference type="EMBL" id="FZQP02005332">
    <property type="protein sequence ID" value="VVD01404.1"/>
    <property type="molecule type" value="Genomic_DNA"/>
</dbReference>
<protein>
    <recommendedName>
        <fullName evidence="4">I/LWEQ domain-containing protein</fullName>
    </recommendedName>
</protein>
<dbReference type="PANTHER" id="PTHR19981">
    <property type="entry name" value="TALIN"/>
    <property type="match status" value="1"/>
</dbReference>
<feature type="region of interest" description="Disordered" evidence="3">
    <location>
        <begin position="1058"/>
        <end position="1078"/>
    </location>
</feature>
<evidence type="ECO:0000256" key="1">
    <source>
        <dbReference type="ARBA" id="ARBA00004496"/>
    </source>
</evidence>
<dbReference type="Pfam" id="PF01608">
    <property type="entry name" value="I_LWEQ"/>
    <property type="match status" value="1"/>
</dbReference>
<feature type="compositionally biased region" description="Basic and acidic residues" evidence="3">
    <location>
        <begin position="1201"/>
        <end position="1213"/>
    </location>
</feature>
<dbReference type="Proteomes" id="UP000324832">
    <property type="component" value="Unassembled WGS sequence"/>
</dbReference>
<proteinExistence type="predicted"/>
<keyword evidence="6" id="KW-1185">Reference proteome</keyword>
<feature type="compositionally biased region" description="Polar residues" evidence="3">
    <location>
        <begin position="1391"/>
        <end position="1405"/>
    </location>
</feature>
<sequence length="1411" mass="159804">MSLGGGGAEPQVMVLHAARDAAAALRDLAAATAAACGKHVLHPDMERLKHAAKRLSNPKRWSLPINTHTLPKPKRRSINIKDYNSCDSETDIFQSDQEEELVKLLDYSSQDDDISPSIFYDSCEEMIAYIENLMTNPTERLVNDDVNTRYNLAAKNSLFDMDWRVLKYGENIFLGELKKLVDLCVECFIKVENKRKRNIKQLKTVTNELDTEMKRLSQVVEDLDWQDTVNENLTTKITTIQTTVSKRPKIDVSNLKSPVFTLKKIKPVNLIVNAKSPEIDSDEKSPVNAISPKSPESISTINRKHFWCMFKDDTEWWKALAKRNLERMEETKRELERFSGHELVLGEIQTEIDKFEKEKHILRSFIHEVDLSKTINKDLEYKKDYEKMVLKLIDFAKKDFIFKGFDPIIEKLKQLSEIEIERRKKVDINYIVNEFTKIDVSKFSYEELCYLENYYKEIIKTYECQHVNKENVAPSCETRTTTSKPSFHKNVILNVHSRQDVSKNVNQYCTKTVTKNNYLQRSNNHDENCKNNTEIYDITRTYPLEYYANNWWKIYEDVIRNRERQFGSIDGWWNFYESVLNKKDTSAKDMKRLMEAYESRRRSRPNSRLDEQMRMLDGVEHSRFRESEAVASSGNESVMVTNVTSLLKTVKAVEDEHTRGTRALESTIEAISQEIEVHQSHFTVNLLNVSVASVSPEELMRCTRLMTSATARAVAAGGAGAGAAAQEQLTAAANRGRKTVLDMLAAAKLERTEPQALNYTFIALSDCKHNIIGGSGSEWVDPADPTVIAEQELLGAAASIDAAARKLEKLRPRQATTQETDETLNFDEMILEAAKSIIAATSALVRAASAAQRELIDQGKVERRPASSSDDGQWSEGLVSAARLVAAAAHALVEAANALVQGAASEERLISSARQVASSTAQLLVACKVKADPSSESTRRLQGAGAEVIRSTDNLVRAARDAIHCDDERSLQVPTLHTANCLYRFKTPNSSFVNTTYSPNSTYSTQNTSHNQTQNTSYNQSQNVSNISHISHNQSGFSGQSPAYQPMSAGFKTNGFQRDAKEQSPSFSSFRPQEETPKQNYEGFTTRYETRLYDTPRPTNEYYSKTDEQRRSETNQYFKEEYYDAPKVSTPLSPKFNARDMKFDEKSEPIYSSAKSSKMPFDGVGQTFSEHQKSSEAIPGGTKHSEYSIKSESYQSSPKSEFLKSETRQEHVRSPFVTSTPSKFDNKPDFAELKSMDIAKVSTPDYDRISSPYGRDVFSYGGPNFHEETTTEVKEIPNGTQKITMTKIYSSSPVNLKSTVTKYEPVKLEGIDELSKFESDSKYSTLDSRFNTLESKMSSDTSRSFMRPSDFQSEFQTRTKTPSELVKEIDSLDKKFSKQTITSETIERKSVMTSSHKSETSSTVTKKFGNF</sequence>
<organism evidence="5 6">
    <name type="scientific">Leptidea sinapis</name>
    <dbReference type="NCBI Taxonomy" id="189913"/>
    <lineage>
        <taxon>Eukaryota</taxon>
        <taxon>Metazoa</taxon>
        <taxon>Ecdysozoa</taxon>
        <taxon>Arthropoda</taxon>
        <taxon>Hexapoda</taxon>
        <taxon>Insecta</taxon>
        <taxon>Pterygota</taxon>
        <taxon>Neoptera</taxon>
        <taxon>Endopterygota</taxon>
        <taxon>Lepidoptera</taxon>
        <taxon>Glossata</taxon>
        <taxon>Ditrysia</taxon>
        <taxon>Papilionoidea</taxon>
        <taxon>Pieridae</taxon>
        <taxon>Dismorphiinae</taxon>
        <taxon>Leptidea</taxon>
    </lineage>
</organism>
<feature type="domain" description="I/LWEQ" evidence="4">
    <location>
        <begin position="777"/>
        <end position="1021"/>
    </location>
</feature>
<reference evidence="5 6" key="1">
    <citation type="submission" date="2017-07" db="EMBL/GenBank/DDBJ databases">
        <authorList>
            <person name="Talla V."/>
            <person name="Backstrom N."/>
        </authorList>
    </citation>
    <scope>NUCLEOTIDE SEQUENCE [LARGE SCALE GENOMIC DNA]</scope>
</reference>
<dbReference type="SUPFAM" id="SSF109885">
    <property type="entry name" value="I/LWEQ domain"/>
    <property type="match status" value="1"/>
</dbReference>
<dbReference type="PANTHER" id="PTHR19981:SF1">
    <property type="entry name" value="RHEA, ISOFORM B"/>
    <property type="match status" value="1"/>
</dbReference>
<dbReference type="GO" id="GO:0005737">
    <property type="term" value="C:cytoplasm"/>
    <property type="evidence" value="ECO:0007669"/>
    <property type="project" value="UniProtKB-SubCell"/>
</dbReference>
<name>A0A5E4QUX6_9NEOP</name>
<dbReference type="InterPro" id="IPR035964">
    <property type="entry name" value="I/LWEQ_dom_sf"/>
</dbReference>
<feature type="region of interest" description="Disordered" evidence="3">
    <location>
        <begin position="1337"/>
        <end position="1362"/>
    </location>
</feature>
<comment type="subcellular location">
    <subcellularLocation>
        <location evidence="1">Cytoplasm</location>
    </subcellularLocation>
</comment>
<accession>A0A5E4QUX6</accession>
<evidence type="ECO:0000256" key="2">
    <source>
        <dbReference type="ARBA" id="ARBA00022490"/>
    </source>
</evidence>
<dbReference type="FunFam" id="1.20.1410.10:FF:000001">
    <property type="entry name" value="Talin 2"/>
    <property type="match status" value="1"/>
</dbReference>
<dbReference type="GO" id="GO:0098609">
    <property type="term" value="P:cell-cell adhesion"/>
    <property type="evidence" value="ECO:0007669"/>
    <property type="project" value="TreeGrafter"/>
</dbReference>
<dbReference type="Gene3D" id="1.20.1410.10">
    <property type="entry name" value="I/LWEQ domain"/>
    <property type="match status" value="1"/>
</dbReference>
<evidence type="ECO:0000256" key="3">
    <source>
        <dbReference type="SAM" id="MobiDB-lite"/>
    </source>
</evidence>
<evidence type="ECO:0000313" key="5">
    <source>
        <dbReference type="EMBL" id="VVD01404.1"/>
    </source>
</evidence>
<dbReference type="PROSITE" id="PS50945">
    <property type="entry name" value="I_LWEQ"/>
    <property type="match status" value="1"/>
</dbReference>
<feature type="compositionally biased region" description="Polar residues" evidence="3">
    <location>
        <begin position="1190"/>
        <end position="1199"/>
    </location>
</feature>
<dbReference type="GO" id="GO:0005178">
    <property type="term" value="F:integrin binding"/>
    <property type="evidence" value="ECO:0007669"/>
    <property type="project" value="TreeGrafter"/>
</dbReference>
<dbReference type="SMART" id="SM00307">
    <property type="entry name" value="ILWEQ"/>
    <property type="match status" value="1"/>
</dbReference>
<dbReference type="GO" id="GO:0030036">
    <property type="term" value="P:actin cytoskeleton organization"/>
    <property type="evidence" value="ECO:0007669"/>
    <property type="project" value="TreeGrafter"/>
</dbReference>
<dbReference type="GO" id="GO:0005925">
    <property type="term" value="C:focal adhesion"/>
    <property type="evidence" value="ECO:0007669"/>
    <property type="project" value="TreeGrafter"/>
</dbReference>
<feature type="region of interest" description="Disordered" evidence="3">
    <location>
        <begin position="997"/>
        <end position="1021"/>
    </location>
</feature>
<dbReference type="Gene3D" id="1.20.1420.10">
    <property type="entry name" value="Talin, central domain"/>
    <property type="match status" value="3"/>
</dbReference>
<evidence type="ECO:0000259" key="4">
    <source>
        <dbReference type="PROSITE" id="PS50945"/>
    </source>
</evidence>
<dbReference type="InterPro" id="IPR002558">
    <property type="entry name" value="ILWEQ_dom"/>
</dbReference>